<gene>
    <name evidence="1" type="ORF">D9615_002199</name>
</gene>
<evidence type="ECO:0008006" key="3">
    <source>
        <dbReference type="Google" id="ProtNLM"/>
    </source>
</evidence>
<protein>
    <recommendedName>
        <fullName evidence="3">F-box domain-containing protein</fullName>
    </recommendedName>
</protein>
<dbReference type="OrthoDB" id="3249214at2759"/>
<organism evidence="1 2">
    <name type="scientific">Tricholomella constricta</name>
    <dbReference type="NCBI Taxonomy" id="117010"/>
    <lineage>
        <taxon>Eukaryota</taxon>
        <taxon>Fungi</taxon>
        <taxon>Dikarya</taxon>
        <taxon>Basidiomycota</taxon>
        <taxon>Agaricomycotina</taxon>
        <taxon>Agaricomycetes</taxon>
        <taxon>Agaricomycetidae</taxon>
        <taxon>Agaricales</taxon>
        <taxon>Tricholomatineae</taxon>
        <taxon>Lyophyllaceae</taxon>
        <taxon>Tricholomella</taxon>
    </lineage>
</organism>
<dbReference type="InterPro" id="IPR032675">
    <property type="entry name" value="LRR_dom_sf"/>
</dbReference>
<dbReference type="EMBL" id="JAACJP010000003">
    <property type="protein sequence ID" value="KAF5385798.1"/>
    <property type="molecule type" value="Genomic_DNA"/>
</dbReference>
<dbReference type="SUPFAM" id="SSF52047">
    <property type="entry name" value="RNI-like"/>
    <property type="match status" value="1"/>
</dbReference>
<reference evidence="1 2" key="1">
    <citation type="journal article" date="2020" name="ISME J.">
        <title>Uncovering the hidden diversity of litter-decomposition mechanisms in mushroom-forming fungi.</title>
        <authorList>
            <person name="Floudas D."/>
            <person name="Bentzer J."/>
            <person name="Ahren D."/>
            <person name="Johansson T."/>
            <person name="Persson P."/>
            <person name="Tunlid A."/>
        </authorList>
    </citation>
    <scope>NUCLEOTIDE SEQUENCE [LARGE SCALE GENOMIC DNA]</scope>
    <source>
        <strain evidence="1 2">CBS 661.87</strain>
    </source>
</reference>
<sequence length="476" mass="54856">MIFEMNDLPPEIIDEILSQIDEQPHLLSFGLASRACAHLAIPQHTQYRVIRIRTPSPALWAHLVRRSDLARNVREVRLCARDDFLAPDRFPHTLLDPVLDDAHAVTSRAQNMYQALKAMKRLRLFAWDHEMDVKAGLRVDHEMEDLVLCAVVRAPYLEHLSLGGQCAVHVQSGMGVRQIAYPVWQMSGLKSLSLLGAGWVINSNAPYVVSMLQQSPDIEFLEVPMELCGLELCHFPRLKKLRVAMVAGVSGTWSDEAMTAFLENHPTLEELHWLPIDSIRFSSTALPSLKRLRADRRVFDALEETEVVRRIECLDIFPCAFFPGDIAGMRNIDPSFLRRLRFCVVNRDTLYAIAERFTGITWLSLPKVHFIGIPIELSDWLDILSRFPNLEVFRGDVLWSAVEYNKERMHEVIWELINRCPKLQELDHCKYYQKRSAYNVIKIIREENEEGILRVRYEVRKPPPWNALDTISGIFD</sequence>
<name>A0A8H5HLY5_9AGAR</name>
<evidence type="ECO:0000313" key="2">
    <source>
        <dbReference type="Proteomes" id="UP000565441"/>
    </source>
</evidence>
<evidence type="ECO:0000313" key="1">
    <source>
        <dbReference type="EMBL" id="KAF5385798.1"/>
    </source>
</evidence>
<keyword evidence="2" id="KW-1185">Reference proteome</keyword>
<dbReference type="Gene3D" id="3.80.10.10">
    <property type="entry name" value="Ribonuclease Inhibitor"/>
    <property type="match status" value="1"/>
</dbReference>
<dbReference type="Proteomes" id="UP000565441">
    <property type="component" value="Unassembled WGS sequence"/>
</dbReference>
<dbReference type="AlphaFoldDB" id="A0A8H5HLY5"/>
<proteinExistence type="predicted"/>
<comment type="caution">
    <text evidence="1">The sequence shown here is derived from an EMBL/GenBank/DDBJ whole genome shotgun (WGS) entry which is preliminary data.</text>
</comment>
<accession>A0A8H5HLY5</accession>